<comment type="caution">
    <text evidence="7">The sequence shown here is derived from an EMBL/GenBank/DDBJ whole genome shotgun (WGS) entry which is preliminary data.</text>
</comment>
<dbReference type="Proteomes" id="UP000559010">
    <property type="component" value="Unassembled WGS sequence"/>
</dbReference>
<keyword evidence="2 5" id="KW-0812">Transmembrane</keyword>
<evidence type="ECO:0000256" key="5">
    <source>
        <dbReference type="SAM" id="Phobius"/>
    </source>
</evidence>
<evidence type="ECO:0000256" key="1">
    <source>
        <dbReference type="ARBA" id="ARBA00004127"/>
    </source>
</evidence>
<feature type="domain" description="DUF1232" evidence="6">
    <location>
        <begin position="81"/>
        <end position="115"/>
    </location>
</feature>
<proteinExistence type="predicted"/>
<dbReference type="EMBL" id="JABBNU010000012">
    <property type="protein sequence ID" value="NMM50279.1"/>
    <property type="molecule type" value="Genomic_DNA"/>
</dbReference>
<feature type="transmembrane region" description="Helical" evidence="5">
    <location>
        <begin position="75"/>
        <end position="94"/>
    </location>
</feature>
<name>A0A848J7A9_9BACT</name>
<reference evidence="7 8" key="1">
    <citation type="submission" date="2020-04" db="EMBL/GenBank/DDBJ databases">
        <title>Flammeovirgaceae bacterium KN852 isolated from deep sea.</title>
        <authorList>
            <person name="Zhang D.-C."/>
        </authorList>
    </citation>
    <scope>NUCLEOTIDE SEQUENCE [LARGE SCALE GENOMIC DNA]</scope>
    <source>
        <strain evidence="7 8">KN852</strain>
    </source>
</reference>
<evidence type="ECO:0000313" key="7">
    <source>
        <dbReference type="EMBL" id="NMM50279.1"/>
    </source>
</evidence>
<comment type="subcellular location">
    <subcellularLocation>
        <location evidence="1">Endomembrane system</location>
        <topology evidence="1">Multi-pass membrane protein</topology>
    </subcellularLocation>
</comment>
<dbReference type="AlphaFoldDB" id="A0A848J7A9"/>
<dbReference type="Pfam" id="PF06803">
    <property type="entry name" value="DUF1232"/>
    <property type="match status" value="1"/>
</dbReference>
<organism evidence="7 8">
    <name type="scientific">Marinigracilibium pacificum</name>
    <dbReference type="NCBI Taxonomy" id="2729599"/>
    <lineage>
        <taxon>Bacteria</taxon>
        <taxon>Pseudomonadati</taxon>
        <taxon>Bacteroidota</taxon>
        <taxon>Cytophagia</taxon>
        <taxon>Cytophagales</taxon>
        <taxon>Flammeovirgaceae</taxon>
        <taxon>Marinigracilibium</taxon>
    </lineage>
</organism>
<protein>
    <submittedName>
        <fullName evidence="7">DUF1232 domain-containing protein</fullName>
    </submittedName>
</protein>
<keyword evidence="4 5" id="KW-0472">Membrane</keyword>
<keyword evidence="3 5" id="KW-1133">Transmembrane helix</keyword>
<sequence length="141" mass="15929">MDINEILDSKAMKLAQKQARKIASSRSKTARIAGLAFSKLDKGLLNKNTFKAIKDDLLAALRMLRAFAKREYKAIPSKSLTAFVAGLVYFLIPIDFMPDFIPLVGFADDIALLAWIFARFKNDIDDFKAWEKGHEYVKPTN</sequence>
<gene>
    <name evidence="7" type="ORF">HH304_17860</name>
</gene>
<evidence type="ECO:0000256" key="2">
    <source>
        <dbReference type="ARBA" id="ARBA00022692"/>
    </source>
</evidence>
<keyword evidence="8" id="KW-1185">Reference proteome</keyword>
<evidence type="ECO:0000313" key="8">
    <source>
        <dbReference type="Proteomes" id="UP000559010"/>
    </source>
</evidence>
<evidence type="ECO:0000259" key="6">
    <source>
        <dbReference type="Pfam" id="PF06803"/>
    </source>
</evidence>
<feature type="transmembrane region" description="Helical" evidence="5">
    <location>
        <begin position="100"/>
        <end position="118"/>
    </location>
</feature>
<accession>A0A848J7A9</accession>
<dbReference type="GO" id="GO:0012505">
    <property type="term" value="C:endomembrane system"/>
    <property type="evidence" value="ECO:0007669"/>
    <property type="project" value="UniProtKB-SubCell"/>
</dbReference>
<evidence type="ECO:0000256" key="3">
    <source>
        <dbReference type="ARBA" id="ARBA00022989"/>
    </source>
</evidence>
<dbReference type="RefSeq" id="WP_169684646.1">
    <property type="nucleotide sequence ID" value="NZ_JABBNU010000012.1"/>
</dbReference>
<dbReference type="InterPro" id="IPR010652">
    <property type="entry name" value="DUF1232"/>
</dbReference>
<evidence type="ECO:0000256" key="4">
    <source>
        <dbReference type="ARBA" id="ARBA00023136"/>
    </source>
</evidence>